<dbReference type="InterPro" id="IPR006860">
    <property type="entry name" value="FecR"/>
</dbReference>
<dbReference type="EMBL" id="JAHESC010000062">
    <property type="protein sequence ID" value="MBT1690316.1"/>
    <property type="molecule type" value="Genomic_DNA"/>
</dbReference>
<feature type="transmembrane region" description="Helical" evidence="1">
    <location>
        <begin position="94"/>
        <end position="112"/>
    </location>
</feature>
<feature type="domain" description="FecR protein" evidence="2">
    <location>
        <begin position="141"/>
        <end position="226"/>
    </location>
</feature>
<dbReference type="InterPro" id="IPR012373">
    <property type="entry name" value="Ferrdict_sens_TM"/>
</dbReference>
<gene>
    <name evidence="4" type="ORF">KK078_27365</name>
</gene>
<dbReference type="Proteomes" id="UP001319180">
    <property type="component" value="Unassembled WGS sequence"/>
</dbReference>
<comment type="caution">
    <text evidence="4">The sequence shown here is derived from an EMBL/GenBank/DDBJ whole genome shotgun (WGS) entry which is preliminary data.</text>
</comment>
<name>A0AAP2DDS9_9BACT</name>
<keyword evidence="1" id="KW-1133">Transmembrane helix</keyword>
<sequence length="348" mass="39380">MEDKTEVRDLVRRYLDNEVTREEREKVLNMLASGEIDEAMGEELFNQQMQYLDSPDLQEVILSEKEKRRAQKVKQDMLETILDPTYKSSSRWSSWWMVASAAAVIFAAIWFVEWPRTRSDASVAATEETVPEQVYRGRKFVHLEDNSTIILNEGSELRHSGRFSEGGTREVSLVGEAYFDIAHDAKKPFIIHSNGVAIKVLGTAFNVKAYPDQKEVKVTVTRGLVEVSDGDKKVYGQVRPDEELAVNVTSGESEAKVVKAEEVKAWTDKFLIFDDANMEEAAEILHKRFQVKVVFGNDVLKKCRIQATFLNDQITLTEVLDALTLSLSGIHYTQQEDGTILLTGTACY</sequence>
<evidence type="ECO:0000313" key="4">
    <source>
        <dbReference type="EMBL" id="MBT1690316.1"/>
    </source>
</evidence>
<keyword evidence="1" id="KW-0472">Membrane</keyword>
<evidence type="ECO:0000313" key="5">
    <source>
        <dbReference type="Proteomes" id="UP001319180"/>
    </source>
</evidence>
<dbReference type="Pfam" id="PF04773">
    <property type="entry name" value="FecR"/>
    <property type="match status" value="1"/>
</dbReference>
<dbReference type="GO" id="GO:0016989">
    <property type="term" value="F:sigma factor antagonist activity"/>
    <property type="evidence" value="ECO:0007669"/>
    <property type="project" value="TreeGrafter"/>
</dbReference>
<dbReference type="PANTHER" id="PTHR30273">
    <property type="entry name" value="PERIPLASMIC SIGNAL SENSOR AND SIGMA FACTOR ACTIVATOR FECR-RELATED"/>
    <property type="match status" value="1"/>
</dbReference>
<accession>A0AAP2DDS9</accession>
<protein>
    <submittedName>
        <fullName evidence="4">FecR domain-containing protein</fullName>
    </submittedName>
</protein>
<dbReference type="RefSeq" id="WP_254093534.1">
    <property type="nucleotide sequence ID" value="NZ_JAHESC010000062.1"/>
</dbReference>
<dbReference type="AlphaFoldDB" id="A0AAP2DDS9"/>
<dbReference type="Gene3D" id="2.60.120.1440">
    <property type="match status" value="1"/>
</dbReference>
<keyword evidence="5" id="KW-1185">Reference proteome</keyword>
<feature type="domain" description="Protein FecR C-terminal" evidence="3">
    <location>
        <begin position="271"/>
        <end position="341"/>
    </location>
</feature>
<dbReference type="InterPro" id="IPR032508">
    <property type="entry name" value="FecR_C"/>
</dbReference>
<evidence type="ECO:0000256" key="1">
    <source>
        <dbReference type="SAM" id="Phobius"/>
    </source>
</evidence>
<evidence type="ECO:0000259" key="2">
    <source>
        <dbReference type="Pfam" id="PF04773"/>
    </source>
</evidence>
<reference evidence="4 5" key="1">
    <citation type="submission" date="2021-05" db="EMBL/GenBank/DDBJ databases">
        <title>A Polyphasic approach of four new species of the genus Ohtaekwangia: Ohtaekwangia histidinii sp. nov., Ohtaekwangia cretensis sp. nov., Ohtaekwangia indiensis sp. nov., Ohtaekwangia reichenbachii sp. nov. from diverse environment.</title>
        <authorList>
            <person name="Octaviana S."/>
        </authorList>
    </citation>
    <scope>NUCLEOTIDE SEQUENCE [LARGE SCALE GENOMIC DNA]</scope>
    <source>
        <strain evidence="4 5">PWU37</strain>
    </source>
</reference>
<dbReference type="PANTHER" id="PTHR30273:SF2">
    <property type="entry name" value="PROTEIN FECR"/>
    <property type="match status" value="1"/>
</dbReference>
<dbReference type="Gene3D" id="3.55.50.30">
    <property type="match status" value="1"/>
</dbReference>
<organism evidence="4 5">
    <name type="scientific">Dawidia soli</name>
    <dbReference type="NCBI Taxonomy" id="2782352"/>
    <lineage>
        <taxon>Bacteria</taxon>
        <taxon>Pseudomonadati</taxon>
        <taxon>Bacteroidota</taxon>
        <taxon>Cytophagia</taxon>
        <taxon>Cytophagales</taxon>
        <taxon>Chryseotaleaceae</taxon>
        <taxon>Dawidia</taxon>
    </lineage>
</organism>
<dbReference type="Pfam" id="PF16344">
    <property type="entry name" value="FecR_C"/>
    <property type="match status" value="1"/>
</dbReference>
<dbReference type="PIRSF" id="PIRSF018266">
    <property type="entry name" value="FecR"/>
    <property type="match status" value="1"/>
</dbReference>
<keyword evidence="1" id="KW-0812">Transmembrane</keyword>
<evidence type="ECO:0000259" key="3">
    <source>
        <dbReference type="Pfam" id="PF16344"/>
    </source>
</evidence>
<proteinExistence type="predicted"/>